<name>A0A8S5URZ9_9CAUD</name>
<evidence type="ECO:0000313" key="1">
    <source>
        <dbReference type="EMBL" id="DAF97255.1"/>
    </source>
</evidence>
<proteinExistence type="predicted"/>
<accession>A0A8S5URZ9</accession>
<reference evidence="1" key="1">
    <citation type="journal article" date="2021" name="Proc. Natl. Acad. Sci. U.S.A.">
        <title>A Catalog of Tens of Thousands of Viruses from Human Metagenomes Reveals Hidden Associations with Chronic Diseases.</title>
        <authorList>
            <person name="Tisza M.J."/>
            <person name="Buck C.B."/>
        </authorList>
    </citation>
    <scope>NUCLEOTIDE SEQUENCE</scope>
    <source>
        <strain evidence="1">CtAvy12</strain>
    </source>
</reference>
<protein>
    <submittedName>
        <fullName evidence="1">Uncharacterized protein</fullName>
    </submittedName>
</protein>
<sequence length="35" mass="3813">MKREGASEDGVAKRYPIGQHSRCTFLISVPTSGYA</sequence>
<organism evidence="1">
    <name type="scientific">Siphoviridae sp. ctAvy12</name>
    <dbReference type="NCBI Taxonomy" id="2825371"/>
    <lineage>
        <taxon>Viruses</taxon>
        <taxon>Duplodnaviria</taxon>
        <taxon>Heunggongvirae</taxon>
        <taxon>Uroviricota</taxon>
        <taxon>Caudoviricetes</taxon>
    </lineage>
</organism>
<dbReference type="EMBL" id="BK016129">
    <property type="protein sequence ID" value="DAF97255.1"/>
    <property type="molecule type" value="Genomic_DNA"/>
</dbReference>